<feature type="chain" id="PRO_5016806587" evidence="7">
    <location>
        <begin position="26"/>
        <end position="196"/>
    </location>
</feature>
<evidence type="ECO:0000256" key="3">
    <source>
        <dbReference type="ARBA" id="ARBA00022729"/>
    </source>
</evidence>
<keyword evidence="3 7" id="KW-0732">Signal</keyword>
<protein>
    <submittedName>
        <fullName evidence="9">Copper resistance protein CopC</fullName>
    </submittedName>
</protein>
<keyword evidence="10" id="KW-1185">Reference proteome</keyword>
<organism evidence="9 10">
    <name type="scientific">Salicibibacter kimchii</name>
    <dbReference type="NCBI Taxonomy" id="2099786"/>
    <lineage>
        <taxon>Bacteria</taxon>
        <taxon>Bacillati</taxon>
        <taxon>Bacillota</taxon>
        <taxon>Bacilli</taxon>
        <taxon>Bacillales</taxon>
        <taxon>Bacillaceae</taxon>
        <taxon>Salicibibacter</taxon>
    </lineage>
</organism>
<keyword evidence="6" id="KW-0472">Membrane</keyword>
<dbReference type="OrthoDB" id="2353937at2"/>
<dbReference type="KEGG" id="rue:DT065_10595"/>
<feature type="compositionally biased region" description="Acidic residues" evidence="5">
    <location>
        <begin position="122"/>
        <end position="156"/>
    </location>
</feature>
<evidence type="ECO:0000256" key="5">
    <source>
        <dbReference type="SAM" id="MobiDB-lite"/>
    </source>
</evidence>
<keyword evidence="6" id="KW-0812">Transmembrane</keyword>
<comment type="subcellular location">
    <subcellularLocation>
        <location evidence="1">Cell envelope</location>
    </subcellularLocation>
</comment>
<dbReference type="PANTHER" id="PTHR34820:SF4">
    <property type="entry name" value="INNER MEMBRANE PROTEIN YEBZ"/>
    <property type="match status" value="1"/>
</dbReference>
<evidence type="ECO:0000256" key="7">
    <source>
        <dbReference type="SAM" id="SignalP"/>
    </source>
</evidence>
<keyword evidence="6" id="KW-1133">Transmembrane helix</keyword>
<dbReference type="SUPFAM" id="SSF81296">
    <property type="entry name" value="E set domains"/>
    <property type="match status" value="1"/>
</dbReference>
<dbReference type="GO" id="GO:0046688">
    <property type="term" value="P:response to copper ion"/>
    <property type="evidence" value="ECO:0007669"/>
    <property type="project" value="InterPro"/>
</dbReference>
<evidence type="ECO:0000313" key="10">
    <source>
        <dbReference type="Proteomes" id="UP000252100"/>
    </source>
</evidence>
<gene>
    <name evidence="9" type="ORF">DT065_10595</name>
</gene>
<dbReference type="Gene3D" id="2.60.40.1220">
    <property type="match status" value="1"/>
</dbReference>
<keyword evidence="2" id="KW-0479">Metal-binding</keyword>
<evidence type="ECO:0000256" key="1">
    <source>
        <dbReference type="ARBA" id="ARBA00004196"/>
    </source>
</evidence>
<accession>A0A345BZP4</accession>
<dbReference type="InterPro" id="IPR032694">
    <property type="entry name" value="CopC/D"/>
</dbReference>
<dbReference type="GO" id="GO:0005507">
    <property type="term" value="F:copper ion binding"/>
    <property type="evidence" value="ECO:0007669"/>
    <property type="project" value="InterPro"/>
</dbReference>
<dbReference type="AlphaFoldDB" id="A0A345BZP4"/>
<sequence>MKYFYIFIATFLMSLALASAAFAHAHPEDFNPKDGATVEEEVETITVFFDSGIESATTATVADDEGNEHELADETIEGNDYIATLQEPLPSGDYTVELTVLAEDGHTTEEAFTFSVDANEAVEEEDATEEEENGTEEAETVEDEAATEETSDEESAAAETAEGGDDGGAGGLLIGAIGIIIAGAIIFFIFRGRKAA</sequence>
<dbReference type="GO" id="GO:0042597">
    <property type="term" value="C:periplasmic space"/>
    <property type="evidence" value="ECO:0007669"/>
    <property type="project" value="InterPro"/>
</dbReference>
<evidence type="ECO:0000259" key="8">
    <source>
        <dbReference type="Pfam" id="PF04234"/>
    </source>
</evidence>
<dbReference type="PANTHER" id="PTHR34820">
    <property type="entry name" value="INNER MEMBRANE PROTEIN YEBZ"/>
    <property type="match status" value="1"/>
</dbReference>
<name>A0A345BZP4_9BACI</name>
<dbReference type="InterPro" id="IPR014756">
    <property type="entry name" value="Ig_E-set"/>
</dbReference>
<dbReference type="Proteomes" id="UP000252100">
    <property type="component" value="Chromosome"/>
</dbReference>
<dbReference type="GO" id="GO:0006825">
    <property type="term" value="P:copper ion transport"/>
    <property type="evidence" value="ECO:0007669"/>
    <property type="project" value="InterPro"/>
</dbReference>
<dbReference type="InterPro" id="IPR007348">
    <property type="entry name" value="CopC_dom"/>
</dbReference>
<dbReference type="GO" id="GO:0005886">
    <property type="term" value="C:plasma membrane"/>
    <property type="evidence" value="ECO:0007669"/>
    <property type="project" value="TreeGrafter"/>
</dbReference>
<evidence type="ECO:0000256" key="6">
    <source>
        <dbReference type="SAM" id="Phobius"/>
    </source>
</evidence>
<proteinExistence type="predicted"/>
<dbReference type="Pfam" id="PF04234">
    <property type="entry name" value="CopC"/>
    <property type="match status" value="1"/>
</dbReference>
<dbReference type="RefSeq" id="WP_114373200.1">
    <property type="nucleotide sequence ID" value="NZ_CP031092.1"/>
</dbReference>
<dbReference type="InterPro" id="IPR014755">
    <property type="entry name" value="Cu-Rt/internalin_Ig-like"/>
</dbReference>
<evidence type="ECO:0000256" key="4">
    <source>
        <dbReference type="ARBA" id="ARBA00023008"/>
    </source>
</evidence>
<dbReference type="EMBL" id="CP031092">
    <property type="protein sequence ID" value="AXF56425.1"/>
    <property type="molecule type" value="Genomic_DNA"/>
</dbReference>
<evidence type="ECO:0000256" key="2">
    <source>
        <dbReference type="ARBA" id="ARBA00022723"/>
    </source>
</evidence>
<evidence type="ECO:0000313" key="9">
    <source>
        <dbReference type="EMBL" id="AXF56425.1"/>
    </source>
</evidence>
<feature type="transmembrane region" description="Helical" evidence="6">
    <location>
        <begin position="169"/>
        <end position="190"/>
    </location>
</feature>
<feature type="signal peptide" evidence="7">
    <location>
        <begin position="1"/>
        <end position="25"/>
    </location>
</feature>
<dbReference type="GO" id="GO:0030313">
    <property type="term" value="C:cell envelope"/>
    <property type="evidence" value="ECO:0007669"/>
    <property type="project" value="UniProtKB-SubCell"/>
</dbReference>
<keyword evidence="4" id="KW-0186">Copper</keyword>
<feature type="region of interest" description="Disordered" evidence="5">
    <location>
        <begin position="122"/>
        <end position="167"/>
    </location>
</feature>
<reference evidence="9 10" key="1">
    <citation type="journal article" date="2018" name="J. Microbiol.">
        <title>Salicibibacter kimchii gen. nov., sp. nov., a moderately halophilic and alkalitolerant bacterium in the family Bacillaceae, isolated from kimchi.</title>
        <authorList>
            <person name="Jang J.Y."/>
            <person name="Oh Y.J."/>
            <person name="Lim S.K."/>
            <person name="Park H.K."/>
            <person name="Lee C."/>
            <person name="Kim J.Y."/>
            <person name="Lee M.A."/>
            <person name="Choi H.J."/>
        </authorList>
    </citation>
    <scope>NUCLEOTIDE SEQUENCE [LARGE SCALE GENOMIC DNA]</scope>
    <source>
        <strain evidence="9 10">NKC1-1</strain>
    </source>
</reference>
<feature type="domain" description="CopC" evidence="8">
    <location>
        <begin position="24"/>
        <end position="116"/>
    </location>
</feature>